<dbReference type="Proteomes" id="UP000295500">
    <property type="component" value="Unassembled WGS sequence"/>
</dbReference>
<dbReference type="RefSeq" id="WP_133527837.1">
    <property type="nucleotide sequence ID" value="NZ_SNXO01000005.1"/>
</dbReference>
<dbReference type="AlphaFoldDB" id="A0A4R6QB49"/>
<dbReference type="GO" id="GO:0046491">
    <property type="term" value="P:L-methylmalonyl-CoA metabolic process"/>
    <property type="evidence" value="ECO:0007669"/>
    <property type="project" value="TreeGrafter"/>
</dbReference>
<dbReference type="Pfam" id="PF00903">
    <property type="entry name" value="Glyoxalase"/>
    <property type="match status" value="1"/>
</dbReference>
<keyword evidence="1" id="KW-0479">Metal-binding</keyword>
<keyword evidence="4" id="KW-1185">Reference proteome</keyword>
<dbReference type="EMBL" id="SNXO01000005">
    <property type="protein sequence ID" value="TDP59013.1"/>
    <property type="molecule type" value="Genomic_DNA"/>
</dbReference>
<dbReference type="PANTHER" id="PTHR43048">
    <property type="entry name" value="METHYLMALONYL-COA EPIMERASE"/>
    <property type="match status" value="1"/>
</dbReference>
<dbReference type="PANTHER" id="PTHR43048:SF3">
    <property type="entry name" value="METHYLMALONYL-COA EPIMERASE, MITOCHONDRIAL"/>
    <property type="match status" value="1"/>
</dbReference>
<dbReference type="GO" id="GO:0046872">
    <property type="term" value="F:metal ion binding"/>
    <property type="evidence" value="ECO:0007669"/>
    <property type="project" value="UniProtKB-KW"/>
</dbReference>
<sequence length="134" mass="15419">MAKITRALHTGISVYNMDESVEWYEKNLDFKKIKDDYVPPLKARIVFLSNGEYELELFQYDQPKPLPKDRLMPNDDLQTVGTKHVAFEVDDMAGMKEKFLANGIEIAHEVQMEGNSVMFIHDNSGVLIELIQNN</sequence>
<comment type="caution">
    <text evidence="3">The sequence shown here is derived from an EMBL/GenBank/DDBJ whole genome shotgun (WGS) entry which is preliminary data.</text>
</comment>
<proteinExistence type="predicted"/>
<dbReference type="PROSITE" id="PS51819">
    <property type="entry name" value="VOC"/>
    <property type="match status" value="1"/>
</dbReference>
<dbReference type="InterPro" id="IPR051785">
    <property type="entry name" value="MMCE/EMCE_epimerase"/>
</dbReference>
<evidence type="ECO:0000256" key="1">
    <source>
        <dbReference type="ARBA" id="ARBA00022723"/>
    </source>
</evidence>
<accession>A0A4R6QB49</accession>
<evidence type="ECO:0000313" key="3">
    <source>
        <dbReference type="EMBL" id="TDP59013.1"/>
    </source>
</evidence>
<gene>
    <name evidence="3" type="ORF">EV211_10583</name>
</gene>
<protein>
    <submittedName>
        <fullName evidence="3">Methylmalonyl-CoA/ethylmalonyl-CoA epimerase</fullName>
    </submittedName>
</protein>
<dbReference type="GO" id="GO:0004493">
    <property type="term" value="F:methylmalonyl-CoA epimerase activity"/>
    <property type="evidence" value="ECO:0007669"/>
    <property type="project" value="TreeGrafter"/>
</dbReference>
<feature type="domain" description="VOC" evidence="2">
    <location>
        <begin position="6"/>
        <end position="133"/>
    </location>
</feature>
<dbReference type="OrthoDB" id="192739at2"/>
<dbReference type="InterPro" id="IPR004360">
    <property type="entry name" value="Glyas_Fos-R_dOase_dom"/>
</dbReference>
<organism evidence="3 4">
    <name type="scientific">Aminicella lysinilytica</name>
    <dbReference type="NCBI Taxonomy" id="433323"/>
    <lineage>
        <taxon>Bacteria</taxon>
        <taxon>Bacillati</taxon>
        <taxon>Bacillota</taxon>
        <taxon>Clostridia</taxon>
        <taxon>Peptostreptococcales</taxon>
        <taxon>Anaerovoracaceae</taxon>
        <taxon>Aminicella</taxon>
    </lineage>
</organism>
<dbReference type="SUPFAM" id="SSF54593">
    <property type="entry name" value="Glyoxalase/Bleomycin resistance protein/Dihydroxybiphenyl dioxygenase"/>
    <property type="match status" value="1"/>
</dbReference>
<dbReference type="InterPro" id="IPR037523">
    <property type="entry name" value="VOC_core"/>
</dbReference>
<dbReference type="Gene3D" id="3.10.180.10">
    <property type="entry name" value="2,3-Dihydroxybiphenyl 1,2-Dioxygenase, domain 1"/>
    <property type="match status" value="1"/>
</dbReference>
<name>A0A4R6QB49_9FIRM</name>
<evidence type="ECO:0000259" key="2">
    <source>
        <dbReference type="PROSITE" id="PS51819"/>
    </source>
</evidence>
<dbReference type="InterPro" id="IPR029068">
    <property type="entry name" value="Glyas_Bleomycin-R_OHBP_Dase"/>
</dbReference>
<evidence type="ECO:0000313" key="4">
    <source>
        <dbReference type="Proteomes" id="UP000295500"/>
    </source>
</evidence>
<reference evidence="3 4" key="1">
    <citation type="submission" date="2019-03" db="EMBL/GenBank/DDBJ databases">
        <title>Genomic Encyclopedia of Type Strains, Phase IV (KMG-IV): sequencing the most valuable type-strain genomes for metagenomic binning, comparative biology and taxonomic classification.</title>
        <authorList>
            <person name="Goeker M."/>
        </authorList>
    </citation>
    <scope>NUCLEOTIDE SEQUENCE [LARGE SCALE GENOMIC DNA]</scope>
    <source>
        <strain evidence="3 4">DSM 28287</strain>
    </source>
</reference>